<dbReference type="EC" id="3.6.3.31" evidence="6"/>
<evidence type="ECO:0000259" key="5">
    <source>
        <dbReference type="PROSITE" id="PS50893"/>
    </source>
</evidence>
<reference evidence="6 7" key="1">
    <citation type="submission" date="2017-03" db="EMBL/GenBank/DDBJ databases">
        <authorList>
            <person name="Afonso C.L."/>
            <person name="Miller P.J."/>
            <person name="Scott M.A."/>
            <person name="Spackman E."/>
            <person name="Goraichik I."/>
            <person name="Dimitrov K.M."/>
            <person name="Suarez D.L."/>
            <person name="Swayne D.E."/>
        </authorList>
    </citation>
    <scope>NUCLEOTIDE SEQUENCE [LARGE SCALE GENOMIC DNA]</scope>
    <source>
        <strain evidence="6 7">CECT 7751</strain>
    </source>
</reference>
<dbReference type="PANTHER" id="PTHR42781">
    <property type="entry name" value="SPERMIDINE/PUTRESCINE IMPORT ATP-BINDING PROTEIN POTA"/>
    <property type="match status" value="1"/>
</dbReference>
<dbReference type="Pfam" id="PF08402">
    <property type="entry name" value="TOBE_2"/>
    <property type="match status" value="1"/>
</dbReference>
<gene>
    <name evidence="6" type="primary">potA_8</name>
    <name evidence="6" type="ORF">PSM7751_02631</name>
</gene>
<dbReference type="InterPro" id="IPR017871">
    <property type="entry name" value="ABC_transporter-like_CS"/>
</dbReference>
<evidence type="ECO:0000313" key="7">
    <source>
        <dbReference type="Proteomes" id="UP000193963"/>
    </source>
</evidence>
<feature type="domain" description="ABC transporter" evidence="5">
    <location>
        <begin position="4"/>
        <end position="235"/>
    </location>
</feature>
<dbReference type="GO" id="GO:0043190">
    <property type="term" value="C:ATP-binding cassette (ABC) transporter complex"/>
    <property type="evidence" value="ECO:0007669"/>
    <property type="project" value="InterPro"/>
</dbReference>
<dbReference type="RefSeq" id="WP_085888673.1">
    <property type="nucleotide sequence ID" value="NZ_FWFN01000005.1"/>
</dbReference>
<name>A0A1X6ZKJ8_9RHOB</name>
<dbReference type="InterPro" id="IPR027417">
    <property type="entry name" value="P-loop_NTPase"/>
</dbReference>
<dbReference type="InterPro" id="IPR050093">
    <property type="entry name" value="ABC_SmlMolc_Importer"/>
</dbReference>
<keyword evidence="2" id="KW-0813">Transport</keyword>
<dbReference type="FunFam" id="3.40.50.300:FF:000042">
    <property type="entry name" value="Maltose/maltodextrin ABC transporter, ATP-binding protein"/>
    <property type="match status" value="1"/>
</dbReference>
<dbReference type="PROSITE" id="PS00211">
    <property type="entry name" value="ABC_TRANSPORTER_1"/>
    <property type="match status" value="1"/>
</dbReference>
<keyword evidence="7" id="KW-1185">Reference proteome</keyword>
<dbReference type="InterPro" id="IPR013611">
    <property type="entry name" value="Transp-assoc_OB_typ2"/>
</dbReference>
<sequence length="348" mass="37755">MTEVRLNRLTKIYSGGKPAVDSITLDIPSGQFVSLLGPSGCGKTTTLKMLAGFEDVTSGEIAFDGEDVGRVPAEDRDIGMVFQNYALFPHMTVQQNLAFGLEMRKVSKAEIKRRVQATLEMVQLDHLADRYPAQLSGGQQQRVAIGRALTIEPRILLLDEPLANLDAKLREEMRVFIRDLQKRVGITTVYVTHDQAEAMTMSDLVVVMFDGHIAQAGAPREIYETPKTAKVAGFVGQVNLIEAPMDPATPGHAATPFGPVPVTAPGVGETVTLALRPEAIDIAPAGVPGTPATIERVQYSGAIVDYTLRFADGTAMEVKTIPRHPFATGDAVSLSVDLARFRQLEREY</sequence>
<accession>A0A1X6ZKJ8</accession>
<dbReference type="PROSITE" id="PS50893">
    <property type="entry name" value="ABC_TRANSPORTER_2"/>
    <property type="match status" value="1"/>
</dbReference>
<evidence type="ECO:0000313" key="6">
    <source>
        <dbReference type="EMBL" id="SLN54230.1"/>
    </source>
</evidence>
<evidence type="ECO:0000256" key="1">
    <source>
        <dbReference type="ARBA" id="ARBA00005417"/>
    </source>
</evidence>
<dbReference type="SMART" id="SM00382">
    <property type="entry name" value="AAA"/>
    <property type="match status" value="1"/>
</dbReference>
<dbReference type="SUPFAM" id="SSF52540">
    <property type="entry name" value="P-loop containing nucleoside triphosphate hydrolases"/>
    <property type="match status" value="1"/>
</dbReference>
<dbReference type="Proteomes" id="UP000193963">
    <property type="component" value="Unassembled WGS sequence"/>
</dbReference>
<evidence type="ECO:0000256" key="2">
    <source>
        <dbReference type="ARBA" id="ARBA00022448"/>
    </source>
</evidence>
<keyword evidence="4 6" id="KW-0067">ATP-binding</keyword>
<proteinExistence type="inferred from homology"/>
<dbReference type="AlphaFoldDB" id="A0A1X6ZKJ8"/>
<dbReference type="Gene3D" id="2.40.50.100">
    <property type="match status" value="1"/>
</dbReference>
<dbReference type="InterPro" id="IPR008995">
    <property type="entry name" value="Mo/tungstate-bd_C_term_dom"/>
</dbReference>
<dbReference type="GO" id="GO:0016887">
    <property type="term" value="F:ATP hydrolysis activity"/>
    <property type="evidence" value="ECO:0007669"/>
    <property type="project" value="InterPro"/>
</dbReference>
<dbReference type="SUPFAM" id="SSF50331">
    <property type="entry name" value="MOP-like"/>
    <property type="match status" value="1"/>
</dbReference>
<dbReference type="EMBL" id="FWFN01000005">
    <property type="protein sequence ID" value="SLN54230.1"/>
    <property type="molecule type" value="Genomic_DNA"/>
</dbReference>
<evidence type="ECO:0000256" key="3">
    <source>
        <dbReference type="ARBA" id="ARBA00022741"/>
    </source>
</evidence>
<protein>
    <submittedName>
        <fullName evidence="6">Spermidine/putrescine import ATP-binding protein PotA</fullName>
        <ecNumber evidence="6">3.6.3.31</ecNumber>
    </submittedName>
</protein>
<organism evidence="6 7">
    <name type="scientific">Pseudooceanicola marinus</name>
    <dbReference type="NCBI Taxonomy" id="396013"/>
    <lineage>
        <taxon>Bacteria</taxon>
        <taxon>Pseudomonadati</taxon>
        <taxon>Pseudomonadota</taxon>
        <taxon>Alphaproteobacteria</taxon>
        <taxon>Rhodobacterales</taxon>
        <taxon>Paracoccaceae</taxon>
        <taxon>Pseudooceanicola</taxon>
    </lineage>
</organism>
<dbReference type="PANTHER" id="PTHR42781:SF4">
    <property type="entry name" value="SPERMIDINE_PUTRESCINE IMPORT ATP-BINDING PROTEIN POTA"/>
    <property type="match status" value="1"/>
</dbReference>
<dbReference type="Gene3D" id="3.40.50.300">
    <property type="entry name" value="P-loop containing nucleotide triphosphate hydrolases"/>
    <property type="match status" value="1"/>
</dbReference>
<keyword evidence="3" id="KW-0547">Nucleotide-binding</keyword>
<dbReference type="InterPro" id="IPR003439">
    <property type="entry name" value="ABC_transporter-like_ATP-bd"/>
</dbReference>
<dbReference type="OrthoDB" id="9802264at2"/>
<dbReference type="InterPro" id="IPR003593">
    <property type="entry name" value="AAA+_ATPase"/>
</dbReference>
<dbReference type="GO" id="GO:0140359">
    <property type="term" value="F:ABC-type transporter activity"/>
    <property type="evidence" value="ECO:0007669"/>
    <property type="project" value="UniProtKB-ARBA"/>
</dbReference>
<comment type="similarity">
    <text evidence="1">Belongs to the ABC transporter superfamily.</text>
</comment>
<keyword evidence="6" id="KW-0378">Hydrolase</keyword>
<dbReference type="GO" id="GO:0005524">
    <property type="term" value="F:ATP binding"/>
    <property type="evidence" value="ECO:0007669"/>
    <property type="project" value="UniProtKB-KW"/>
</dbReference>
<evidence type="ECO:0000256" key="4">
    <source>
        <dbReference type="ARBA" id="ARBA00022840"/>
    </source>
</evidence>
<dbReference type="Pfam" id="PF00005">
    <property type="entry name" value="ABC_tran"/>
    <property type="match status" value="1"/>
</dbReference>